<comment type="caution">
    <text evidence="3">The sequence shown here is derived from an EMBL/GenBank/DDBJ whole genome shotgun (WGS) entry which is preliminary data.</text>
</comment>
<dbReference type="STRING" id="1703779.AMJ83_07745"/>
<evidence type="ECO:0000313" key="4">
    <source>
        <dbReference type="Proteomes" id="UP000051373"/>
    </source>
</evidence>
<evidence type="ECO:0000313" key="3">
    <source>
        <dbReference type="EMBL" id="KPK63274.1"/>
    </source>
</evidence>
<gene>
    <name evidence="3" type="ORF">AMJ83_07745</name>
</gene>
<accession>A0A0S8FT83</accession>
<feature type="transmembrane region" description="Helical" evidence="1">
    <location>
        <begin position="211"/>
        <end position="231"/>
    </location>
</feature>
<sequence length="237" mass="26084">MLAYFVVKARSGKGLFIRKIAGLAAVEEAVGRATEMGKPILYVPGLGDIDWTATIASMNILGEVAKKIALYDTPLIVPNRWSVTYTVSKEVVKEAFIAEGRPDKFKEDYVRYVTEAQFGFAGAINGIMMREKPATNFFIGRFWAESLIMAETGAQAGSFQIAGTDSVLQLPFFVTACDYTLMGEELYAASAYLSREPILLGSLKAQDYGKFIALIVLLLFTLFSFVGLDLLPMLRIQ</sequence>
<evidence type="ECO:0000256" key="1">
    <source>
        <dbReference type="SAM" id="Phobius"/>
    </source>
</evidence>
<reference evidence="3 4" key="1">
    <citation type="journal article" date="2015" name="Microbiome">
        <title>Genomic resolution of linkages in carbon, nitrogen, and sulfur cycling among widespread estuary sediment bacteria.</title>
        <authorList>
            <person name="Baker B.J."/>
            <person name="Lazar C.S."/>
            <person name="Teske A.P."/>
            <person name="Dick G.J."/>
        </authorList>
    </citation>
    <scope>NUCLEOTIDE SEQUENCE [LARGE SCALE GENOMIC DNA]</scope>
    <source>
        <strain evidence="3">SM23_42</strain>
    </source>
</reference>
<dbReference type="Proteomes" id="UP000051373">
    <property type="component" value="Unassembled WGS sequence"/>
</dbReference>
<dbReference type="Pfam" id="PF20539">
    <property type="entry name" value="DUF6754"/>
    <property type="match status" value="1"/>
</dbReference>
<organism evidence="3 4">
    <name type="scientific">candidate division WOR_3 bacterium SM23_42</name>
    <dbReference type="NCBI Taxonomy" id="1703779"/>
    <lineage>
        <taxon>Bacteria</taxon>
        <taxon>Bacteria division WOR-3</taxon>
    </lineage>
</organism>
<protein>
    <recommendedName>
        <fullName evidence="2">DUF6754 domain-containing protein</fullName>
    </recommendedName>
</protein>
<dbReference type="EMBL" id="LJUJ01000016">
    <property type="protein sequence ID" value="KPK63274.1"/>
    <property type="molecule type" value="Genomic_DNA"/>
</dbReference>
<keyword evidence="1" id="KW-1133">Transmembrane helix</keyword>
<keyword evidence="1" id="KW-0812">Transmembrane</keyword>
<keyword evidence="1" id="KW-0472">Membrane</keyword>
<feature type="domain" description="DUF6754" evidence="2">
    <location>
        <begin position="3"/>
        <end position="226"/>
    </location>
</feature>
<dbReference type="AlphaFoldDB" id="A0A0S8FT83"/>
<dbReference type="InterPro" id="IPR046642">
    <property type="entry name" value="DUF6754"/>
</dbReference>
<proteinExistence type="predicted"/>
<evidence type="ECO:0000259" key="2">
    <source>
        <dbReference type="Pfam" id="PF20539"/>
    </source>
</evidence>
<name>A0A0S8FT83_UNCW3</name>